<protein>
    <submittedName>
        <fullName evidence="3">Cell division protein</fullName>
    </submittedName>
</protein>
<dbReference type="InterPro" id="IPR036680">
    <property type="entry name" value="SPOR-like_sf"/>
</dbReference>
<dbReference type="InterPro" id="IPR007730">
    <property type="entry name" value="SPOR-like_dom"/>
</dbReference>
<dbReference type="SUPFAM" id="SSF110997">
    <property type="entry name" value="Sporulation related repeat"/>
    <property type="match status" value="1"/>
</dbReference>
<dbReference type="GO" id="GO:0032153">
    <property type="term" value="C:cell division site"/>
    <property type="evidence" value="ECO:0007669"/>
    <property type="project" value="TreeGrafter"/>
</dbReference>
<dbReference type="GO" id="GO:0042834">
    <property type="term" value="F:peptidoglycan binding"/>
    <property type="evidence" value="ECO:0007669"/>
    <property type="project" value="InterPro"/>
</dbReference>
<name>A0A2I0CRI1_9PSED</name>
<dbReference type="Gene3D" id="3.30.70.1070">
    <property type="entry name" value="Sporulation related repeat"/>
    <property type="match status" value="1"/>
</dbReference>
<feature type="domain" description="SPOR" evidence="2">
    <location>
        <begin position="112"/>
        <end position="187"/>
    </location>
</feature>
<evidence type="ECO:0000259" key="2">
    <source>
        <dbReference type="PROSITE" id="PS51724"/>
    </source>
</evidence>
<dbReference type="Pfam" id="PF05036">
    <property type="entry name" value="SPOR"/>
    <property type="match status" value="1"/>
</dbReference>
<reference evidence="4" key="1">
    <citation type="submission" date="2017-12" db="EMBL/GenBank/DDBJ databases">
        <authorList>
            <person name="Yu X.-Y."/>
        </authorList>
    </citation>
    <scope>NUCLEOTIDE SEQUENCE [LARGE SCALE GENOMIC DNA]</scope>
    <source>
        <strain evidence="4">ZYSR67-Z</strain>
    </source>
</reference>
<keyword evidence="3" id="KW-0131">Cell cycle</keyword>
<proteinExistence type="predicted"/>
<dbReference type="PROSITE" id="PS51724">
    <property type="entry name" value="SPOR"/>
    <property type="match status" value="1"/>
</dbReference>
<sequence>MALLDRGLRQRIVGALVLLALAVVFLPMLFSRPDEARDVQVVAPAMPEPADSLIVTPEPVEPLDIPPLQAMPEHAAEPVVPVVEQEPPVVAEVPSSQAPLASGTPVAGLDEAGLPRSWSVQLASLASREGAEALQQKLRAQGYNAYVRSFEGKTRVLVGPVIEKTEAERLREQLKRQLQLDGFIVRFQPERN</sequence>
<gene>
    <name evidence="3" type="ORF">CW360_06790</name>
</gene>
<organism evidence="3 4">
    <name type="scientific">Pseudomonas fluvialis</name>
    <dbReference type="NCBI Taxonomy" id="1793966"/>
    <lineage>
        <taxon>Bacteria</taxon>
        <taxon>Pseudomonadati</taxon>
        <taxon>Pseudomonadota</taxon>
        <taxon>Gammaproteobacteria</taxon>
        <taxon>Pseudomonadales</taxon>
        <taxon>Pseudomonadaceae</taxon>
        <taxon>Pseudomonas</taxon>
    </lineage>
</organism>
<keyword evidence="1" id="KW-0472">Membrane</keyword>
<feature type="transmembrane region" description="Helical" evidence="1">
    <location>
        <begin position="12"/>
        <end position="30"/>
    </location>
</feature>
<dbReference type="GO" id="GO:0032506">
    <property type="term" value="P:cytokinetic process"/>
    <property type="evidence" value="ECO:0007669"/>
    <property type="project" value="TreeGrafter"/>
</dbReference>
<evidence type="ECO:0000313" key="3">
    <source>
        <dbReference type="EMBL" id="PKF71734.1"/>
    </source>
</evidence>
<dbReference type="PANTHER" id="PTHR38687">
    <property type="entry name" value="CELL DIVISION PROTEIN DEDD-RELATED"/>
    <property type="match status" value="1"/>
</dbReference>
<dbReference type="RefSeq" id="WP_101193180.1">
    <property type="nucleotide sequence ID" value="NZ_PIYS01000009.1"/>
</dbReference>
<dbReference type="InterPro" id="IPR052521">
    <property type="entry name" value="Cell_div_SPOR-domain"/>
</dbReference>
<accession>A0A2I0CRI1</accession>
<evidence type="ECO:0000256" key="1">
    <source>
        <dbReference type="SAM" id="Phobius"/>
    </source>
</evidence>
<dbReference type="Proteomes" id="UP000242861">
    <property type="component" value="Unassembled WGS sequence"/>
</dbReference>
<dbReference type="AlphaFoldDB" id="A0A2I0CRI1"/>
<dbReference type="EMBL" id="PIYS01000009">
    <property type="protein sequence ID" value="PKF71734.1"/>
    <property type="molecule type" value="Genomic_DNA"/>
</dbReference>
<keyword evidence="1" id="KW-0812">Transmembrane</keyword>
<keyword evidence="3" id="KW-0132">Cell division</keyword>
<keyword evidence="1" id="KW-1133">Transmembrane helix</keyword>
<comment type="caution">
    <text evidence="3">The sequence shown here is derived from an EMBL/GenBank/DDBJ whole genome shotgun (WGS) entry which is preliminary data.</text>
</comment>
<dbReference type="GO" id="GO:0030428">
    <property type="term" value="C:cell septum"/>
    <property type="evidence" value="ECO:0007669"/>
    <property type="project" value="TreeGrafter"/>
</dbReference>
<evidence type="ECO:0000313" key="4">
    <source>
        <dbReference type="Proteomes" id="UP000242861"/>
    </source>
</evidence>
<dbReference type="PANTHER" id="PTHR38687:SF1">
    <property type="entry name" value="CELL DIVISION PROTEIN DEDD"/>
    <property type="match status" value="1"/>
</dbReference>